<evidence type="ECO:0000256" key="9">
    <source>
        <dbReference type="HAMAP-Rule" id="MF_01852"/>
    </source>
</evidence>
<dbReference type="GO" id="GO:0003725">
    <property type="term" value="F:double-stranded RNA binding"/>
    <property type="evidence" value="ECO:0007669"/>
    <property type="project" value="InterPro"/>
</dbReference>
<evidence type="ECO:0000256" key="3">
    <source>
        <dbReference type="ARBA" id="ARBA00022679"/>
    </source>
</evidence>
<dbReference type="GO" id="GO:0005524">
    <property type="term" value="F:ATP binding"/>
    <property type="evidence" value="ECO:0007669"/>
    <property type="project" value="UniProtKB-UniRule"/>
</dbReference>
<dbReference type="EC" id="2.7.7.87" evidence="9"/>
<dbReference type="Pfam" id="PF01300">
    <property type="entry name" value="Sua5_yciO_yrdC"/>
    <property type="match status" value="1"/>
</dbReference>
<evidence type="ECO:0000259" key="10">
    <source>
        <dbReference type="PROSITE" id="PS51163"/>
    </source>
</evidence>
<dbReference type="GO" id="GO:0000049">
    <property type="term" value="F:tRNA binding"/>
    <property type="evidence" value="ECO:0007669"/>
    <property type="project" value="TreeGrafter"/>
</dbReference>
<dbReference type="HAMAP" id="MF_01852">
    <property type="entry name" value="TsaC"/>
    <property type="match status" value="1"/>
</dbReference>
<evidence type="ECO:0000313" key="11">
    <source>
        <dbReference type="EMBL" id="ATR77828.1"/>
    </source>
</evidence>
<evidence type="ECO:0000256" key="4">
    <source>
        <dbReference type="ARBA" id="ARBA00022694"/>
    </source>
</evidence>
<proteinExistence type="inferred from homology"/>
<feature type="domain" description="YrdC-like" evidence="10">
    <location>
        <begin position="5"/>
        <end position="201"/>
    </location>
</feature>
<comment type="similarity">
    <text evidence="9">Belongs to the SUA5 family. TsaC subfamily.</text>
</comment>
<evidence type="ECO:0000256" key="7">
    <source>
        <dbReference type="ARBA" id="ARBA00022840"/>
    </source>
</evidence>
<keyword evidence="2 9" id="KW-0963">Cytoplasm</keyword>
<evidence type="ECO:0000256" key="8">
    <source>
        <dbReference type="ARBA" id="ARBA00048366"/>
    </source>
</evidence>
<dbReference type="EMBL" id="CP024443">
    <property type="protein sequence ID" value="ATR77828.1"/>
    <property type="molecule type" value="Genomic_DNA"/>
</dbReference>
<keyword evidence="7 9" id="KW-0067">ATP-binding</keyword>
<protein>
    <recommendedName>
        <fullName evidence="9">Threonylcarbamoyl-AMP synthase</fullName>
        <shortName evidence="9">TC-AMP synthase</shortName>
        <ecNumber evidence="9">2.7.7.87</ecNumber>
    </recommendedName>
    <alternativeName>
        <fullName evidence="9">L-threonylcarbamoyladenylate synthase</fullName>
    </alternativeName>
    <alternativeName>
        <fullName evidence="9">t(6)A37 threonylcarbamoyladenosine biosynthesis protein TsaC</fullName>
    </alternativeName>
    <alternativeName>
        <fullName evidence="9">tRNA threonylcarbamoyladenosine biosynthesis protein TsaC</fullName>
    </alternativeName>
</protein>
<dbReference type="PANTHER" id="PTHR17490">
    <property type="entry name" value="SUA5"/>
    <property type="match status" value="1"/>
</dbReference>
<sequence>MQFNDTQLDAVQQFLQAGNLLAYPTEAVWGIGCDPFNKTAVKQILAVKQRPIEKGMIVITGDIAHIQPFLQPLPQQVVNTIAASWQSSDAQATTWLLPIPASLQGKIPEWVTGGRDSLAIRVISHPMIAKLCNHIAHVDNNNPFGFLVSTSCNLSGLTPATDFAAAYHYFGDAIGYLLGDTLGFVRPSQIFDAITQQQVRA</sequence>
<gene>
    <name evidence="9" type="primary">tsaC</name>
    <name evidence="11" type="ORF">NP7_00095</name>
</gene>
<reference evidence="12" key="1">
    <citation type="submission" date="2017-11" db="EMBL/GenBank/DDBJ databases">
        <title>Complete genome sequence of Moraxella osloensis NP7 isolated from human skin.</title>
        <authorList>
            <person name="Lee K."/>
            <person name="Lim J.Y."/>
            <person name="Hwang I."/>
        </authorList>
    </citation>
    <scope>NUCLEOTIDE SEQUENCE [LARGE SCALE GENOMIC DNA]</scope>
    <source>
        <strain evidence="12">NP7</strain>
    </source>
</reference>
<dbReference type="InterPro" id="IPR023535">
    <property type="entry name" value="TC-AMP_synthase"/>
</dbReference>
<dbReference type="STRING" id="34062.AXE82_07060"/>
<dbReference type="Proteomes" id="UP000229340">
    <property type="component" value="Chromosome"/>
</dbReference>
<evidence type="ECO:0000256" key="5">
    <source>
        <dbReference type="ARBA" id="ARBA00022695"/>
    </source>
</evidence>
<dbReference type="InterPro" id="IPR006070">
    <property type="entry name" value="Sua5-like_dom"/>
</dbReference>
<accession>A0A2D2LS24</accession>
<evidence type="ECO:0000256" key="6">
    <source>
        <dbReference type="ARBA" id="ARBA00022741"/>
    </source>
</evidence>
<evidence type="ECO:0000313" key="12">
    <source>
        <dbReference type="Proteomes" id="UP000229340"/>
    </source>
</evidence>
<dbReference type="SUPFAM" id="SSF55821">
    <property type="entry name" value="YrdC/RibB"/>
    <property type="match status" value="1"/>
</dbReference>
<keyword evidence="5 9" id="KW-0548">Nucleotidyltransferase</keyword>
<dbReference type="GO" id="GO:0002949">
    <property type="term" value="P:tRNA threonylcarbamoyladenosine modification"/>
    <property type="evidence" value="ECO:0007669"/>
    <property type="project" value="UniProtKB-UniRule"/>
</dbReference>
<dbReference type="AlphaFoldDB" id="A0A2D2LS24"/>
<keyword evidence="6 9" id="KW-0547">Nucleotide-binding</keyword>
<dbReference type="PANTHER" id="PTHR17490:SF18">
    <property type="entry name" value="THREONYLCARBAMOYL-AMP SYNTHASE"/>
    <property type="match status" value="1"/>
</dbReference>
<dbReference type="InterPro" id="IPR017945">
    <property type="entry name" value="DHBP_synth_RibB-like_a/b_dom"/>
</dbReference>
<comment type="catalytic activity">
    <reaction evidence="8 9">
        <text>L-threonine + hydrogencarbonate + ATP = L-threonylcarbamoyladenylate + diphosphate + H2O</text>
        <dbReference type="Rhea" id="RHEA:36407"/>
        <dbReference type="ChEBI" id="CHEBI:15377"/>
        <dbReference type="ChEBI" id="CHEBI:17544"/>
        <dbReference type="ChEBI" id="CHEBI:30616"/>
        <dbReference type="ChEBI" id="CHEBI:33019"/>
        <dbReference type="ChEBI" id="CHEBI:57926"/>
        <dbReference type="ChEBI" id="CHEBI:73682"/>
        <dbReference type="EC" id="2.7.7.87"/>
    </reaction>
</comment>
<dbReference type="PROSITE" id="PS51163">
    <property type="entry name" value="YRDC"/>
    <property type="match status" value="1"/>
</dbReference>
<evidence type="ECO:0000256" key="2">
    <source>
        <dbReference type="ARBA" id="ARBA00022490"/>
    </source>
</evidence>
<dbReference type="GO" id="GO:0006450">
    <property type="term" value="P:regulation of translational fidelity"/>
    <property type="evidence" value="ECO:0007669"/>
    <property type="project" value="TreeGrafter"/>
</dbReference>
<keyword evidence="3 9" id="KW-0808">Transferase</keyword>
<organism evidence="11 12">
    <name type="scientific">Faucicola osloensis</name>
    <name type="common">Moraxella osloensis</name>
    <dbReference type="NCBI Taxonomy" id="34062"/>
    <lineage>
        <taxon>Bacteria</taxon>
        <taxon>Pseudomonadati</taxon>
        <taxon>Pseudomonadota</taxon>
        <taxon>Gammaproteobacteria</taxon>
        <taxon>Moraxellales</taxon>
        <taxon>Moraxellaceae</taxon>
        <taxon>Faucicola</taxon>
    </lineage>
</organism>
<dbReference type="GO" id="GO:0005737">
    <property type="term" value="C:cytoplasm"/>
    <property type="evidence" value="ECO:0007669"/>
    <property type="project" value="UniProtKB-SubCell"/>
</dbReference>
<dbReference type="GO" id="GO:0061710">
    <property type="term" value="F:L-threonylcarbamoyladenylate synthase"/>
    <property type="evidence" value="ECO:0007669"/>
    <property type="project" value="UniProtKB-EC"/>
</dbReference>
<comment type="function">
    <text evidence="9">Required for the formation of a threonylcarbamoyl group on adenosine at position 37 (t(6)A37) in tRNAs that read codons beginning with adenine. Catalyzes the conversion of L-threonine, HCO(3)(-)/CO(2) and ATP to give threonylcarbamoyl-AMP (TC-AMP) as the acyladenylate intermediate, with the release of diphosphate.</text>
</comment>
<comment type="subcellular location">
    <subcellularLocation>
        <location evidence="1 9">Cytoplasm</location>
    </subcellularLocation>
</comment>
<dbReference type="InterPro" id="IPR050156">
    <property type="entry name" value="TC-AMP_synthase_SUA5"/>
</dbReference>
<dbReference type="RefSeq" id="WP_100269219.1">
    <property type="nucleotide sequence ID" value="NZ_CP024443.1"/>
</dbReference>
<evidence type="ECO:0000256" key="1">
    <source>
        <dbReference type="ARBA" id="ARBA00004496"/>
    </source>
</evidence>
<name>A0A2D2LS24_FAUOS</name>
<dbReference type="Gene3D" id="3.90.870.10">
    <property type="entry name" value="DHBP synthase"/>
    <property type="match status" value="1"/>
</dbReference>
<keyword evidence="4 9" id="KW-0819">tRNA processing</keyword>